<evidence type="ECO:0000313" key="2">
    <source>
        <dbReference type="Proteomes" id="UP000321561"/>
    </source>
</evidence>
<gene>
    <name evidence="1" type="ORF">JMUB5056_0895</name>
</gene>
<accession>A0A510L8F7</accession>
<evidence type="ECO:0000313" key="1">
    <source>
        <dbReference type="EMBL" id="BBM59311.1"/>
    </source>
</evidence>
<reference evidence="1 2" key="1">
    <citation type="submission" date="2019-07" db="EMBL/GenBank/DDBJ databases">
        <title>Complete Genome Sequence of Leptotrichia hongkongensis Strain JMUB5056.</title>
        <authorList>
            <person name="Watanabe S."/>
            <person name="Cui L."/>
        </authorList>
    </citation>
    <scope>NUCLEOTIDE SEQUENCE [LARGE SCALE GENOMIC DNA]</scope>
    <source>
        <strain evidence="1 2">JMUB5056</strain>
    </source>
</reference>
<sequence>MVKRMEKYKKFWESVDIEYTEKEGKRKEKSKYYTKELLEKYGVRKYVNLVLDYELIAFNPLLRCKNIDPETNEEGKSLFFELDFSDEMYENGRKKLRWYSEKIHKKKYGKDAKKIEVNYEEDNYIPIISGESYAYMYISKASNRIVQYSSYSDLEDESKGVYWKWVKLAENFDEFIEKLYVDPKDNKEMSKEEKEQLTKFVDGLLEQLDEER</sequence>
<dbReference type="KEGG" id="lhg:JMUB5056_0895"/>
<protein>
    <submittedName>
        <fullName evidence="1">Uncharacterized protein</fullName>
    </submittedName>
</protein>
<dbReference type="Proteomes" id="UP000321561">
    <property type="component" value="Chromosome"/>
</dbReference>
<dbReference type="EMBL" id="AP019846">
    <property type="protein sequence ID" value="BBM59311.1"/>
    <property type="molecule type" value="Genomic_DNA"/>
</dbReference>
<name>A0A510L8F7_9FUSO</name>
<dbReference type="AlphaFoldDB" id="A0A510L8F7"/>
<proteinExistence type="predicted"/>
<organism evidence="1 2">
    <name type="scientific">Leptotrichia hongkongensis</name>
    <dbReference type="NCBI Taxonomy" id="554406"/>
    <lineage>
        <taxon>Bacteria</taxon>
        <taxon>Fusobacteriati</taxon>
        <taxon>Fusobacteriota</taxon>
        <taxon>Fusobacteriia</taxon>
        <taxon>Fusobacteriales</taxon>
        <taxon>Leptotrichiaceae</taxon>
        <taxon>Leptotrichia</taxon>
    </lineage>
</organism>